<feature type="transmembrane region" description="Helical" evidence="1">
    <location>
        <begin position="35"/>
        <end position="53"/>
    </location>
</feature>
<keyword evidence="1" id="KW-0812">Transmembrane</keyword>
<evidence type="ECO:0000256" key="1">
    <source>
        <dbReference type="SAM" id="Phobius"/>
    </source>
</evidence>
<reference evidence="2" key="1">
    <citation type="journal article" date="2014" name="Front. Microbiol.">
        <title>High frequency of phylogenetically diverse reductive dehalogenase-homologous genes in deep subseafloor sedimentary metagenomes.</title>
        <authorList>
            <person name="Kawai M."/>
            <person name="Futagami T."/>
            <person name="Toyoda A."/>
            <person name="Takaki Y."/>
            <person name="Nishi S."/>
            <person name="Hori S."/>
            <person name="Arai W."/>
            <person name="Tsubouchi T."/>
            <person name="Morono Y."/>
            <person name="Uchiyama I."/>
            <person name="Ito T."/>
            <person name="Fujiyama A."/>
            <person name="Inagaki F."/>
            <person name="Takami H."/>
        </authorList>
    </citation>
    <scope>NUCLEOTIDE SEQUENCE</scope>
    <source>
        <strain evidence="2">Expedition CK06-06</strain>
    </source>
</reference>
<keyword evidence="1" id="KW-1133">Transmembrane helix</keyword>
<name>X1VZP6_9ZZZZ</name>
<sequence length="56" mass="6725">MKAFTKRIIWFFGFSLLTTIDDLVYFYVHKTPLERGNGIIIWVFILVIPLLFMRDD</sequence>
<accession>X1VZP6</accession>
<gene>
    <name evidence="2" type="ORF">S12H4_56715</name>
</gene>
<keyword evidence="1" id="KW-0472">Membrane</keyword>
<organism evidence="2">
    <name type="scientific">marine sediment metagenome</name>
    <dbReference type="NCBI Taxonomy" id="412755"/>
    <lineage>
        <taxon>unclassified sequences</taxon>
        <taxon>metagenomes</taxon>
        <taxon>ecological metagenomes</taxon>
    </lineage>
</organism>
<dbReference type="EMBL" id="BARW01036559">
    <property type="protein sequence ID" value="GAJ18820.1"/>
    <property type="molecule type" value="Genomic_DNA"/>
</dbReference>
<feature type="non-terminal residue" evidence="2">
    <location>
        <position position="56"/>
    </location>
</feature>
<evidence type="ECO:0000313" key="2">
    <source>
        <dbReference type="EMBL" id="GAJ18820.1"/>
    </source>
</evidence>
<comment type="caution">
    <text evidence="2">The sequence shown here is derived from an EMBL/GenBank/DDBJ whole genome shotgun (WGS) entry which is preliminary data.</text>
</comment>
<proteinExistence type="predicted"/>
<protein>
    <submittedName>
        <fullName evidence="2">Uncharacterized protein</fullName>
    </submittedName>
</protein>
<dbReference type="AlphaFoldDB" id="X1VZP6"/>
<feature type="transmembrane region" description="Helical" evidence="1">
    <location>
        <begin position="7"/>
        <end position="29"/>
    </location>
</feature>